<dbReference type="Proteomes" id="UP001142055">
    <property type="component" value="Chromosome 4"/>
</dbReference>
<keyword evidence="3" id="KW-0560">Oxidoreductase</keyword>
<evidence type="ECO:0000313" key="7">
    <source>
        <dbReference type="EMBL" id="KAJ6215931.1"/>
    </source>
</evidence>
<dbReference type="GO" id="GO:0004601">
    <property type="term" value="F:peroxidase activity"/>
    <property type="evidence" value="ECO:0007669"/>
    <property type="project" value="UniProtKB-KW"/>
</dbReference>
<keyword evidence="8" id="KW-1185">Reference proteome</keyword>
<dbReference type="GO" id="GO:0006979">
    <property type="term" value="P:response to oxidative stress"/>
    <property type="evidence" value="ECO:0007669"/>
    <property type="project" value="InterPro"/>
</dbReference>
<comment type="subcellular location">
    <subcellularLocation>
        <location evidence="1">Secreted</location>
    </subcellularLocation>
</comment>
<protein>
    <submittedName>
        <fullName evidence="7">Uncharacterized protein</fullName>
    </submittedName>
</protein>
<dbReference type="InterPro" id="IPR010255">
    <property type="entry name" value="Haem_peroxidase_sf"/>
</dbReference>
<evidence type="ECO:0000256" key="2">
    <source>
        <dbReference type="ARBA" id="ARBA00022525"/>
    </source>
</evidence>
<feature type="compositionally biased region" description="Basic and acidic residues" evidence="6">
    <location>
        <begin position="428"/>
        <end position="441"/>
    </location>
</feature>
<dbReference type="SUPFAM" id="SSF48113">
    <property type="entry name" value="Heme-dependent peroxidases"/>
    <property type="match status" value="1"/>
</dbReference>
<reference evidence="7" key="1">
    <citation type="submission" date="2022-12" db="EMBL/GenBank/DDBJ databases">
        <title>Genome assemblies of Blomia tropicalis.</title>
        <authorList>
            <person name="Cui Y."/>
        </authorList>
    </citation>
    <scope>NUCLEOTIDE SEQUENCE</scope>
    <source>
        <tissue evidence="7">Adult mites</tissue>
    </source>
</reference>
<feature type="binding site" description="axial binding residue" evidence="5">
    <location>
        <position position="565"/>
    </location>
    <ligand>
        <name>heme b</name>
        <dbReference type="ChEBI" id="CHEBI:60344"/>
    </ligand>
    <ligandPart>
        <name>Fe</name>
        <dbReference type="ChEBI" id="CHEBI:18248"/>
    </ligandPart>
</feature>
<keyword evidence="3" id="KW-0575">Peroxidase</keyword>
<dbReference type="PRINTS" id="PR00457">
    <property type="entry name" value="ANPEROXIDASE"/>
</dbReference>
<evidence type="ECO:0000256" key="5">
    <source>
        <dbReference type="PIRSR" id="PIRSR619791-2"/>
    </source>
</evidence>
<dbReference type="EMBL" id="JAPWDV010000004">
    <property type="protein sequence ID" value="KAJ6215931.1"/>
    <property type="molecule type" value="Genomic_DNA"/>
</dbReference>
<dbReference type="Pfam" id="PF03098">
    <property type="entry name" value="An_peroxidase"/>
    <property type="match status" value="1"/>
</dbReference>
<accession>A0A9Q0RIR6</accession>
<dbReference type="GO" id="GO:0005576">
    <property type="term" value="C:extracellular region"/>
    <property type="evidence" value="ECO:0007669"/>
    <property type="project" value="UniProtKB-SubCell"/>
</dbReference>
<dbReference type="InterPro" id="IPR019791">
    <property type="entry name" value="Haem_peroxidase_animal"/>
</dbReference>
<dbReference type="OMA" id="CINGIQF"/>
<feature type="region of interest" description="Disordered" evidence="6">
    <location>
        <begin position="815"/>
        <end position="852"/>
    </location>
</feature>
<organism evidence="7 8">
    <name type="scientific">Blomia tropicalis</name>
    <name type="common">Mite</name>
    <dbReference type="NCBI Taxonomy" id="40697"/>
    <lineage>
        <taxon>Eukaryota</taxon>
        <taxon>Metazoa</taxon>
        <taxon>Ecdysozoa</taxon>
        <taxon>Arthropoda</taxon>
        <taxon>Chelicerata</taxon>
        <taxon>Arachnida</taxon>
        <taxon>Acari</taxon>
        <taxon>Acariformes</taxon>
        <taxon>Sarcoptiformes</taxon>
        <taxon>Astigmata</taxon>
        <taxon>Glycyphagoidea</taxon>
        <taxon>Echimyopodidae</taxon>
        <taxon>Blomia</taxon>
    </lineage>
</organism>
<comment type="caution">
    <text evidence="7">The sequence shown here is derived from an EMBL/GenBank/DDBJ whole genome shotgun (WGS) entry which is preliminary data.</text>
</comment>
<dbReference type="GO" id="GO:0046872">
    <property type="term" value="F:metal ion binding"/>
    <property type="evidence" value="ECO:0007669"/>
    <property type="project" value="UniProtKB-KW"/>
</dbReference>
<keyword evidence="2" id="KW-0964">Secreted</keyword>
<name>A0A9Q0RIR6_BLOTA</name>
<dbReference type="Gene3D" id="1.10.640.10">
    <property type="entry name" value="Haem peroxidase domain superfamily, animal type"/>
    <property type="match status" value="1"/>
</dbReference>
<dbReference type="CDD" id="cd09823">
    <property type="entry name" value="peroxinectin_like"/>
    <property type="match status" value="1"/>
</dbReference>
<evidence type="ECO:0000313" key="8">
    <source>
        <dbReference type="Proteomes" id="UP001142055"/>
    </source>
</evidence>
<dbReference type="PROSITE" id="PS50292">
    <property type="entry name" value="PEROXIDASE_3"/>
    <property type="match status" value="1"/>
</dbReference>
<evidence type="ECO:0000256" key="6">
    <source>
        <dbReference type="SAM" id="MobiDB-lite"/>
    </source>
</evidence>
<sequence>MDPLLDPTNVGATPFHDDTQSLMLNFMPVSGGDEMLTGVNPLNSQGGFYYGSPNPTHNNFAIANNEHDIYQKSSQYSTTSHESPMEYIAETKRPVAQDMLFTSKESNHQSYYTPFKYNTINVYAKYLTHGNNGKCYNKKGGQLSLDDVKKSAKEAADTVDWYESTVRENAIATKRRLPYIPNGVLDSKLFEYASAILMKRKCLSKMDVITIMPKVDVSSLVSRYSMPACQSVAKIRCDPNARYRSIDGSCNNLKMKGWGKSFTCHRRLLPPDYADGVSVPRIAYDGGKLPNAREISSLLLPDMSVQDHKLTSMTMAFGQFIIHDITRTLPTSNDIKCCPSKQAKHPECFAIDITRYDDVLVKAFNQTCINFVRSITCNPCSMGPREQQNQATHTFDMSHQYGLRLNDSLALRTMKRGMLRSSFTSTYPKEELPPKMTKEDPGCNVRPKPPRFKCFESADGVRASQHPGLQALHTAFHRRHNQHAIALSKVNPHWDDEKLYQEARRITIAEQSNMIYGEYLPAVFGKKLMAHFRLNVEYGGYTKYDPKLNPATIQEFIVAAGRFGHSQINDQFRVLFSDKKMSYSFSLRDNFFETTIVSLGHSGGVLKGLSLDPTEASDPYFVDDIRNQLYHARKEKFGRDLPAFNIQRGREHGIPGYVFYLDFCFGFKVKGWADLITFIPKKQLKKIKTFYRHWKDIDLFVGGVSERLISGAAFGPTFACINGIQFYNFKYGDRFYFEHGYQAGSFTPAQLENIKRTSTVAQLICRTHPEITHMPQNVFIQGHYTHPCHTFGELNYALWAERKYKMKRKPMKKYKPKSVTGYKSGHSTPKRRPSTDYKMKKKQKYKEKYEEDPGFDHEQYFSKTYESGPLEEHDDMDDTAPPSKIFFDHQKSFAMKLQGQQPKLPMLSASASALTSSKPPNMNINSKPFSTKKTSTGISSATIIHHPHPHQSQQSKVSSNRVNTKLSVPIAVPPAIPSSVAAAASSINKNNIQFDSRRTSNLKSTFTFN</sequence>
<evidence type="ECO:0000256" key="1">
    <source>
        <dbReference type="ARBA" id="ARBA00004613"/>
    </source>
</evidence>
<evidence type="ECO:0000256" key="4">
    <source>
        <dbReference type="ARBA" id="ARBA00022729"/>
    </source>
</evidence>
<proteinExistence type="predicted"/>
<dbReference type="InterPro" id="IPR037120">
    <property type="entry name" value="Haem_peroxidase_sf_animal"/>
</dbReference>
<dbReference type="GO" id="GO:0020037">
    <property type="term" value="F:heme binding"/>
    <property type="evidence" value="ECO:0007669"/>
    <property type="project" value="InterPro"/>
</dbReference>
<feature type="region of interest" description="Disordered" evidence="6">
    <location>
        <begin position="425"/>
        <end position="444"/>
    </location>
</feature>
<evidence type="ECO:0000256" key="3">
    <source>
        <dbReference type="ARBA" id="ARBA00022559"/>
    </source>
</evidence>
<keyword evidence="5" id="KW-0479">Metal-binding</keyword>
<keyword evidence="5" id="KW-0349">Heme</keyword>
<dbReference type="AlphaFoldDB" id="A0A9Q0RIR6"/>
<dbReference type="PANTHER" id="PTHR11475:SF143">
    <property type="entry name" value="PUTATIVE-RELATED"/>
    <property type="match status" value="1"/>
</dbReference>
<keyword evidence="5" id="KW-0408">Iron</keyword>
<gene>
    <name evidence="7" type="ORF">RDWZM_010431</name>
</gene>
<dbReference type="FunFam" id="1.10.640.10:FF:000003">
    <property type="entry name" value="chorion peroxidase"/>
    <property type="match status" value="1"/>
</dbReference>
<keyword evidence="4" id="KW-0732">Signal</keyword>
<dbReference type="PANTHER" id="PTHR11475">
    <property type="entry name" value="OXIDASE/PEROXIDASE"/>
    <property type="match status" value="1"/>
</dbReference>